<dbReference type="Proteomes" id="UP000018467">
    <property type="component" value="Unassembled WGS sequence"/>
</dbReference>
<dbReference type="Pfam" id="PF25034">
    <property type="entry name" value="Spectrin_SYNE1"/>
    <property type="match status" value="1"/>
</dbReference>
<organism evidence="6 7">
    <name type="scientific">Astyanax mexicanus</name>
    <name type="common">Blind cave fish</name>
    <name type="synonym">Astyanax fasciatus mexicanus</name>
    <dbReference type="NCBI Taxonomy" id="7994"/>
    <lineage>
        <taxon>Eukaryota</taxon>
        <taxon>Metazoa</taxon>
        <taxon>Chordata</taxon>
        <taxon>Craniata</taxon>
        <taxon>Vertebrata</taxon>
        <taxon>Euteleostomi</taxon>
        <taxon>Actinopterygii</taxon>
        <taxon>Neopterygii</taxon>
        <taxon>Teleostei</taxon>
        <taxon>Ostariophysi</taxon>
        <taxon>Characiformes</taxon>
        <taxon>Characoidei</taxon>
        <taxon>Acestrorhamphidae</taxon>
        <taxon>Acestrorhamphinae</taxon>
        <taxon>Astyanax</taxon>
    </lineage>
</organism>
<keyword evidence="2" id="KW-0597">Phosphoprotein</keyword>
<sequence length="592" mass="68915">MTFIHLIFFTSTDEDVLTNLEGHRQAFQQIHRDRSVNGVPVPAEQLQDMAERFNFVSTSSHVHLIKLEFWEMKYRLMAFLILAESKLKSWIIKYGRRDSVELLLQNYIAFIEGHKFFEQYETTFRTLKQAADVYIKSDNSAEEREGVNKFLSDATAQWKNLSVEVRSVRSMLEEVISNWEKYSSTVASLQAWLEDAEQMLNHSESDKREFFRNLPHWIQQHMDMNDAGNFLIETCDETVSRDLKQQLLLLNGRWRELFVKVKHYARADEVDKLRKDYEDGILALKIFMDTSNERMNTPVQVSFLNIRTFLQDIEDIKHKVPAMEAVYKTATRNAQQLTKDTPQEEITQMLAAMATLKEELSKVTKALPLLRDAQALLPPLEEMEKHITGFYQSLEKASRITSTRDSETPGDFKQKCQELVTYQQSCKKCLTVIDKNHQIIMKALESSKTLKHLDTSLLQKRVAMVKETTEWKKHVEANSSLLKRFEESRAELEKVLKIARSSMTERGKPEDLLKKHTEFFGQLDQRVLNAFLKACDELTDILPEQEQQSLQETVRKLHKQWKQPRESECRAGAGKGDSIIRHVSFLLNNLGI</sequence>
<dbReference type="AlphaFoldDB" id="A0A3B1K1H7"/>
<protein>
    <recommendedName>
        <fullName evidence="5">Nesprin-1 spectrin repeats region domain-containing protein</fullName>
    </recommendedName>
</protein>
<evidence type="ECO:0000256" key="3">
    <source>
        <dbReference type="ARBA" id="ARBA00022737"/>
    </source>
</evidence>
<dbReference type="PANTHER" id="PTHR14514">
    <property type="entry name" value="PKA ANCHORING PROTEIN"/>
    <property type="match status" value="1"/>
</dbReference>
<dbReference type="SUPFAM" id="SSF46966">
    <property type="entry name" value="Spectrin repeat"/>
    <property type="match status" value="1"/>
</dbReference>
<dbReference type="Gene3D" id="1.20.58.60">
    <property type="match status" value="1"/>
</dbReference>
<evidence type="ECO:0000313" key="7">
    <source>
        <dbReference type="Proteomes" id="UP000018467"/>
    </source>
</evidence>
<dbReference type="FunFam" id="1.20.58.60:FF:000139">
    <property type="entry name" value="nesprin-1 isoform X1"/>
    <property type="match status" value="1"/>
</dbReference>
<keyword evidence="7" id="KW-1185">Reference proteome</keyword>
<dbReference type="Bgee" id="ENSAMXG00000043596">
    <property type="expression patterns" value="Expressed in brain and 9 other cell types or tissues"/>
</dbReference>
<dbReference type="GeneTree" id="ENSGT00940000154481"/>
<reference evidence="6" key="3">
    <citation type="submission" date="2025-08" db="UniProtKB">
        <authorList>
            <consortium name="Ensembl"/>
        </authorList>
    </citation>
    <scope>IDENTIFICATION</scope>
</reference>
<evidence type="ECO:0000256" key="4">
    <source>
        <dbReference type="ARBA" id="ARBA00023136"/>
    </source>
</evidence>
<dbReference type="InterPro" id="IPR057057">
    <property type="entry name" value="Spectrin_SYNE1"/>
</dbReference>
<evidence type="ECO:0000256" key="2">
    <source>
        <dbReference type="ARBA" id="ARBA00022553"/>
    </source>
</evidence>
<comment type="subcellular location">
    <subcellularLocation>
        <location evidence="1">Endomembrane system</location>
    </subcellularLocation>
</comment>
<evidence type="ECO:0000313" key="6">
    <source>
        <dbReference type="Ensembl" id="ENSAMXP00000047940.1"/>
    </source>
</evidence>
<reference evidence="7" key="1">
    <citation type="submission" date="2013-03" db="EMBL/GenBank/DDBJ databases">
        <authorList>
            <person name="Jeffery W."/>
            <person name="Warren W."/>
            <person name="Wilson R.K."/>
        </authorList>
    </citation>
    <scope>NUCLEOTIDE SEQUENCE</scope>
    <source>
        <strain evidence="7">female</strain>
    </source>
</reference>
<proteinExistence type="predicted"/>
<keyword evidence="4" id="KW-0472">Membrane</keyword>
<reference evidence="7" key="2">
    <citation type="journal article" date="2014" name="Nat. Commun.">
        <title>The cavefish genome reveals candidate genes for eye loss.</title>
        <authorList>
            <person name="McGaugh S.E."/>
            <person name="Gross J.B."/>
            <person name="Aken B."/>
            <person name="Blin M."/>
            <person name="Borowsky R."/>
            <person name="Chalopin D."/>
            <person name="Hinaux H."/>
            <person name="Jeffery W.R."/>
            <person name="Keene A."/>
            <person name="Ma L."/>
            <person name="Minx P."/>
            <person name="Murphy D."/>
            <person name="O'Quin K.E."/>
            <person name="Retaux S."/>
            <person name="Rohner N."/>
            <person name="Searle S.M."/>
            <person name="Stahl B.A."/>
            <person name="Tabin C."/>
            <person name="Volff J.N."/>
            <person name="Yoshizawa M."/>
            <person name="Warren W.C."/>
        </authorList>
    </citation>
    <scope>NUCLEOTIDE SEQUENCE [LARGE SCALE GENOMIC DNA]</scope>
    <source>
        <strain evidence="7">female</strain>
    </source>
</reference>
<evidence type="ECO:0000259" key="5">
    <source>
        <dbReference type="Pfam" id="PF25034"/>
    </source>
</evidence>
<dbReference type="PANTHER" id="PTHR14514:SF3">
    <property type="entry name" value="NESPRIN-1"/>
    <property type="match status" value="1"/>
</dbReference>
<keyword evidence="3" id="KW-0677">Repeat</keyword>
<dbReference type="Ensembl" id="ENSAMXT00000044940.1">
    <property type="protein sequence ID" value="ENSAMXP00000047940.1"/>
    <property type="gene ID" value="ENSAMXG00000043596.1"/>
</dbReference>
<reference evidence="6" key="4">
    <citation type="submission" date="2025-09" db="UniProtKB">
        <authorList>
            <consortium name="Ensembl"/>
        </authorList>
    </citation>
    <scope>IDENTIFICATION</scope>
</reference>
<name>A0A3B1K1H7_ASTMX</name>
<evidence type="ECO:0000256" key="1">
    <source>
        <dbReference type="ARBA" id="ARBA00004308"/>
    </source>
</evidence>
<feature type="domain" description="Nesprin-1 spectrin repeats region" evidence="5">
    <location>
        <begin position="79"/>
        <end position="265"/>
    </location>
</feature>
<accession>A0A3B1K1H7</accession>